<reference evidence="4" key="2">
    <citation type="submission" date="2020-08" db="EMBL/GenBank/DDBJ databases">
        <authorList>
            <person name="Chen M."/>
            <person name="Teng W."/>
            <person name="Zhao L."/>
            <person name="Hu C."/>
            <person name="Zhou Y."/>
            <person name="Han B."/>
            <person name="Song L."/>
            <person name="Shu W."/>
        </authorList>
    </citation>
    <scope>NUCLEOTIDE SEQUENCE</scope>
    <source>
        <strain evidence="4">FACHB-1375</strain>
    </source>
</reference>
<feature type="repeat" description="WD" evidence="3">
    <location>
        <begin position="546"/>
        <end position="580"/>
    </location>
</feature>
<feature type="repeat" description="WD" evidence="3">
    <location>
        <begin position="366"/>
        <end position="407"/>
    </location>
</feature>
<dbReference type="InterPro" id="IPR020472">
    <property type="entry name" value="WD40_PAC1"/>
</dbReference>
<feature type="repeat" description="WD" evidence="3">
    <location>
        <begin position="504"/>
        <end position="545"/>
    </location>
</feature>
<dbReference type="Pfam" id="PF00400">
    <property type="entry name" value="WD40"/>
    <property type="match status" value="7"/>
</dbReference>
<dbReference type="PROSITE" id="PS00678">
    <property type="entry name" value="WD_REPEATS_1"/>
    <property type="match status" value="1"/>
</dbReference>
<dbReference type="AlphaFoldDB" id="A0A926VJB2"/>
<evidence type="ECO:0000256" key="3">
    <source>
        <dbReference type="PROSITE-ProRule" id="PRU00221"/>
    </source>
</evidence>
<feature type="repeat" description="WD" evidence="3">
    <location>
        <begin position="276"/>
        <end position="316"/>
    </location>
</feature>
<feature type="repeat" description="WD" evidence="3">
    <location>
        <begin position="329"/>
        <end position="365"/>
    </location>
</feature>
<dbReference type="InterPro" id="IPR036322">
    <property type="entry name" value="WD40_repeat_dom_sf"/>
</dbReference>
<accession>A0A926VJB2</accession>
<dbReference type="PRINTS" id="PR00320">
    <property type="entry name" value="GPROTEINBRPT"/>
</dbReference>
<comment type="caution">
    <text evidence="4">The sequence shown here is derived from an EMBL/GenBank/DDBJ whole genome shotgun (WGS) entry which is preliminary data.</text>
</comment>
<dbReference type="PANTHER" id="PTHR19879">
    <property type="entry name" value="TRANSCRIPTION INITIATION FACTOR TFIID"/>
    <property type="match status" value="1"/>
</dbReference>
<evidence type="ECO:0000256" key="2">
    <source>
        <dbReference type="ARBA" id="ARBA00022737"/>
    </source>
</evidence>
<dbReference type="CDD" id="cd00200">
    <property type="entry name" value="WD40"/>
    <property type="match status" value="1"/>
</dbReference>
<dbReference type="RefSeq" id="WP_190471542.1">
    <property type="nucleotide sequence ID" value="NZ_JACJPW010000091.1"/>
</dbReference>
<dbReference type="InterPro" id="IPR019775">
    <property type="entry name" value="WD40_repeat_CS"/>
</dbReference>
<evidence type="ECO:0000256" key="1">
    <source>
        <dbReference type="ARBA" id="ARBA00022574"/>
    </source>
</evidence>
<feature type="repeat" description="WD" evidence="3">
    <location>
        <begin position="457"/>
        <end position="503"/>
    </location>
</feature>
<reference evidence="4" key="1">
    <citation type="journal article" date="2015" name="ISME J.">
        <title>Draft Genome Sequence of Streptomyces incarnatus NRRL8089, which Produces the Nucleoside Antibiotic Sinefungin.</title>
        <authorList>
            <person name="Oshima K."/>
            <person name="Hattori M."/>
            <person name="Shimizu H."/>
            <person name="Fukuda K."/>
            <person name="Nemoto M."/>
            <person name="Inagaki K."/>
            <person name="Tamura T."/>
        </authorList>
    </citation>
    <scope>NUCLEOTIDE SEQUENCE</scope>
    <source>
        <strain evidence="4">FACHB-1375</strain>
    </source>
</reference>
<keyword evidence="1 3" id="KW-0853">WD repeat</keyword>
<dbReference type="PROSITE" id="PS50082">
    <property type="entry name" value="WD_REPEATS_2"/>
    <property type="match status" value="6"/>
</dbReference>
<dbReference type="InterPro" id="IPR015943">
    <property type="entry name" value="WD40/YVTN_repeat-like_dom_sf"/>
</dbReference>
<dbReference type="SUPFAM" id="SSF50978">
    <property type="entry name" value="WD40 repeat-like"/>
    <property type="match status" value="1"/>
</dbReference>
<evidence type="ECO:0000313" key="5">
    <source>
        <dbReference type="Proteomes" id="UP000641646"/>
    </source>
</evidence>
<sequence length="580" mass="64868">MDWTTPLRYQQADFVKRLSKQKALEPSMLNSEIRGCHSEMMVICGDELQTILETSQREADRIAKNPPPPPPEYNNWIDFQAQFQHDAYQYLIRERLVDAIMSARLDKLIKKVKIDPLSNIELNDEGSLRNESRFTYTLADYPTVSIQVHICDNESFTSLKKDKVRWLVTQSDIKTHKLFIFICSFFIATYHSRGRQIETLLAGFLPADQIKFSGPKTYLKPGDLLYAGGLRCYLESLNPANTPPEDRLLVPETIQQMPDRNPLITVVGGWRCLHTLIGHPDPIYSLAINPSGQILASGSRGEIRLWDMTTGKEICVLSEYPWMDSWQIDEVNSLAFSQDGQTLIGGGVDSTIKIWHIGAKDLIDILEDHKGAVRCVAFSPSGQTFASGGDDRKINLWNRRKREAFNSLSWGDSVPHSLAFSPNGQLLASGSYRKIKIWHLDEENVFGSPKAKLLHTITAHSHIVSAVLFTSVSANGMGKILISGSRDRTIKLWNIETAAMIRTLKGHTAAVFSVALCADGSTIASGSEDKTVRIWHLETGELLGTFTGHTEQVNAVIFTPDGQSLISASQDKTIKIWQRG</sequence>
<protein>
    <submittedName>
        <fullName evidence="4">WD40 repeat domain-containing protein</fullName>
    </submittedName>
</protein>
<dbReference type="Proteomes" id="UP000641646">
    <property type="component" value="Unassembled WGS sequence"/>
</dbReference>
<dbReference type="Gene3D" id="2.130.10.10">
    <property type="entry name" value="YVTN repeat-like/Quinoprotein amine dehydrogenase"/>
    <property type="match status" value="3"/>
</dbReference>
<evidence type="ECO:0000313" key="4">
    <source>
        <dbReference type="EMBL" id="MBD2184678.1"/>
    </source>
</evidence>
<dbReference type="InterPro" id="IPR001680">
    <property type="entry name" value="WD40_rpt"/>
</dbReference>
<gene>
    <name evidence="4" type="ORF">H6G03_27015</name>
</gene>
<dbReference type="SMART" id="SM00320">
    <property type="entry name" value="WD40"/>
    <property type="match status" value="7"/>
</dbReference>
<keyword evidence="5" id="KW-1185">Reference proteome</keyword>
<keyword evidence="2" id="KW-0677">Repeat</keyword>
<proteinExistence type="predicted"/>
<dbReference type="PROSITE" id="PS50294">
    <property type="entry name" value="WD_REPEATS_REGION"/>
    <property type="match status" value="6"/>
</dbReference>
<organism evidence="4 5">
    <name type="scientific">Aerosakkonema funiforme FACHB-1375</name>
    <dbReference type="NCBI Taxonomy" id="2949571"/>
    <lineage>
        <taxon>Bacteria</taxon>
        <taxon>Bacillati</taxon>
        <taxon>Cyanobacteriota</taxon>
        <taxon>Cyanophyceae</taxon>
        <taxon>Oscillatoriophycideae</taxon>
        <taxon>Aerosakkonematales</taxon>
        <taxon>Aerosakkonemataceae</taxon>
        <taxon>Aerosakkonema</taxon>
    </lineage>
</organism>
<dbReference type="EMBL" id="JACJPW010000091">
    <property type="protein sequence ID" value="MBD2184678.1"/>
    <property type="molecule type" value="Genomic_DNA"/>
</dbReference>
<dbReference type="PANTHER" id="PTHR19879:SF9">
    <property type="entry name" value="TRANSCRIPTION INITIATION FACTOR TFIID SUBUNIT 5"/>
    <property type="match status" value="1"/>
</dbReference>
<name>A0A926VJB2_9CYAN</name>